<proteinExistence type="predicted"/>
<organism evidence="2 3">
    <name type="scientific">Lasius niger</name>
    <name type="common">Black garden ant</name>
    <dbReference type="NCBI Taxonomy" id="67767"/>
    <lineage>
        <taxon>Eukaryota</taxon>
        <taxon>Metazoa</taxon>
        <taxon>Ecdysozoa</taxon>
        <taxon>Arthropoda</taxon>
        <taxon>Hexapoda</taxon>
        <taxon>Insecta</taxon>
        <taxon>Pterygota</taxon>
        <taxon>Neoptera</taxon>
        <taxon>Endopterygota</taxon>
        <taxon>Hymenoptera</taxon>
        <taxon>Apocrita</taxon>
        <taxon>Aculeata</taxon>
        <taxon>Formicoidea</taxon>
        <taxon>Formicidae</taxon>
        <taxon>Formicinae</taxon>
        <taxon>Lasius</taxon>
        <taxon>Lasius</taxon>
    </lineage>
</organism>
<dbReference type="PaxDb" id="67767-A0A0J7L276"/>
<evidence type="ECO:0000313" key="2">
    <source>
        <dbReference type="EMBL" id="KMQ96708.1"/>
    </source>
</evidence>
<dbReference type="GO" id="GO:0003743">
    <property type="term" value="F:translation initiation factor activity"/>
    <property type="evidence" value="ECO:0007669"/>
    <property type="project" value="UniProtKB-KW"/>
</dbReference>
<dbReference type="STRING" id="67767.A0A0J7L276"/>
<feature type="compositionally biased region" description="Basic and acidic residues" evidence="1">
    <location>
        <begin position="1"/>
        <end position="46"/>
    </location>
</feature>
<dbReference type="Proteomes" id="UP000036403">
    <property type="component" value="Unassembled WGS sequence"/>
</dbReference>
<evidence type="ECO:0000313" key="3">
    <source>
        <dbReference type="Proteomes" id="UP000036403"/>
    </source>
</evidence>
<gene>
    <name evidence="2" type="ORF">RF55_2997</name>
</gene>
<comment type="caution">
    <text evidence="2">The sequence shown here is derived from an EMBL/GenBank/DDBJ whole genome shotgun (WGS) entry which is preliminary data.</text>
</comment>
<accession>A0A0J7L276</accession>
<reference evidence="2 3" key="1">
    <citation type="submission" date="2015-04" db="EMBL/GenBank/DDBJ databases">
        <title>Lasius niger genome sequencing.</title>
        <authorList>
            <person name="Konorov E.A."/>
            <person name="Nikitin M.A."/>
            <person name="Kirill M.V."/>
            <person name="Chang P."/>
        </authorList>
    </citation>
    <scope>NUCLEOTIDE SEQUENCE [LARGE SCALE GENOMIC DNA]</scope>
    <source>
        <tissue evidence="2">Whole</tissue>
    </source>
</reference>
<keyword evidence="2" id="KW-0648">Protein biosynthesis</keyword>
<dbReference type="AlphaFoldDB" id="A0A0J7L276"/>
<keyword evidence="2" id="KW-0396">Initiation factor</keyword>
<sequence length="138" mass="15923">MTAFRDSKERKDISSRRNGEGRDDKERGRPTWRSEEDRATRVEKSAPRPQLAPARSEEQNESKASPTSRPEPPTFKVVHKSTEKDTRATLERDHKEKEKEKDEISRMPKAKDEQAPNFVASNKYSMLPDDADPDNIDE</sequence>
<keyword evidence="3" id="KW-1185">Reference proteome</keyword>
<feature type="compositionally biased region" description="Acidic residues" evidence="1">
    <location>
        <begin position="129"/>
        <end position="138"/>
    </location>
</feature>
<protein>
    <submittedName>
        <fullName evidence="2">Eukaryotic translation initiation factor 4b</fullName>
    </submittedName>
</protein>
<dbReference type="EMBL" id="LBMM01001218">
    <property type="protein sequence ID" value="KMQ96708.1"/>
    <property type="molecule type" value="Genomic_DNA"/>
</dbReference>
<dbReference type="OrthoDB" id="1748655at2759"/>
<name>A0A0J7L276_LASNI</name>
<feature type="compositionally biased region" description="Basic and acidic residues" evidence="1">
    <location>
        <begin position="80"/>
        <end position="114"/>
    </location>
</feature>
<evidence type="ECO:0000256" key="1">
    <source>
        <dbReference type="SAM" id="MobiDB-lite"/>
    </source>
</evidence>
<feature type="region of interest" description="Disordered" evidence="1">
    <location>
        <begin position="1"/>
        <end position="138"/>
    </location>
</feature>